<feature type="signal peptide" evidence="5">
    <location>
        <begin position="1"/>
        <end position="31"/>
    </location>
</feature>
<dbReference type="PANTHER" id="PTHR30532">
    <property type="entry name" value="IRON III DICITRATE-BINDING PERIPLASMIC PROTEIN"/>
    <property type="match status" value="1"/>
</dbReference>
<gene>
    <name evidence="7" type="ORF">D3230_04955</name>
</gene>
<evidence type="ECO:0000256" key="4">
    <source>
        <dbReference type="ARBA" id="ARBA00022729"/>
    </source>
</evidence>
<keyword evidence="8" id="KW-1185">Reference proteome</keyword>
<evidence type="ECO:0000256" key="2">
    <source>
        <dbReference type="ARBA" id="ARBA00008814"/>
    </source>
</evidence>
<evidence type="ECO:0000256" key="5">
    <source>
        <dbReference type="SAM" id="SignalP"/>
    </source>
</evidence>
<dbReference type="InterPro" id="IPR002491">
    <property type="entry name" value="ABC_transptr_periplasmic_BD"/>
</dbReference>
<proteinExistence type="inferred from homology"/>
<sequence>MSFRSSRVTAAAALSIGAALLLSACSSGEPAAEQPEAPAAAQTITFTDNHGEVEMQSNPERVVALDNHVFETLSSWDVPLVAAPKGLMGTVWTDYIEDDSVADVGTHREPNLEAVVAAEPDLIIGGYRFGDAYDDLVAQNPDATVIEIAPRDGEDLLEELQRETTILGQIFSHEDEAKQLNDALDDAVEGAKAEYNGTDTVMGLITSGGKIEFAAAGTGRSVGPVFPALGLKPAIDRAAEDTSHGDDISVEAIADSNPEWLIVLDRDASFAEPEPGSVPADELIAGSEALANVPAVQKNQIIYLDPNFYLTEDIQAYTALIEQIKAAFAAA</sequence>
<evidence type="ECO:0000256" key="1">
    <source>
        <dbReference type="ARBA" id="ARBA00004196"/>
    </source>
</evidence>
<organism evidence="7 8">
    <name type="scientific">Leucobacter chromiireducens subsp. solipictus</name>
    <dbReference type="NCBI Taxonomy" id="398235"/>
    <lineage>
        <taxon>Bacteria</taxon>
        <taxon>Bacillati</taxon>
        <taxon>Actinomycetota</taxon>
        <taxon>Actinomycetes</taxon>
        <taxon>Micrococcales</taxon>
        <taxon>Microbacteriaceae</taxon>
        <taxon>Leucobacter</taxon>
    </lineage>
</organism>
<keyword evidence="3" id="KW-0813">Transport</keyword>
<name>A0ABS1SFK2_9MICO</name>
<dbReference type="EMBL" id="QYAC01000002">
    <property type="protein sequence ID" value="MBL3678646.1"/>
    <property type="molecule type" value="Genomic_DNA"/>
</dbReference>
<dbReference type="PROSITE" id="PS50983">
    <property type="entry name" value="FE_B12_PBP"/>
    <property type="match status" value="1"/>
</dbReference>
<feature type="chain" id="PRO_5046070464" evidence="5">
    <location>
        <begin position="32"/>
        <end position="331"/>
    </location>
</feature>
<dbReference type="RefSeq" id="WP_202343899.1">
    <property type="nucleotide sequence ID" value="NZ_BAAAPI010000008.1"/>
</dbReference>
<feature type="domain" description="Fe/B12 periplasmic-binding" evidence="6">
    <location>
        <begin position="61"/>
        <end position="331"/>
    </location>
</feature>
<keyword evidence="4 5" id="KW-0732">Signal</keyword>
<dbReference type="Pfam" id="PF01497">
    <property type="entry name" value="Peripla_BP_2"/>
    <property type="match status" value="1"/>
</dbReference>
<evidence type="ECO:0000256" key="3">
    <source>
        <dbReference type="ARBA" id="ARBA00022448"/>
    </source>
</evidence>
<comment type="similarity">
    <text evidence="2">Belongs to the bacterial solute-binding protein 8 family.</text>
</comment>
<evidence type="ECO:0000313" key="8">
    <source>
        <dbReference type="Proteomes" id="UP001645859"/>
    </source>
</evidence>
<dbReference type="PROSITE" id="PS51257">
    <property type="entry name" value="PROKAR_LIPOPROTEIN"/>
    <property type="match status" value="1"/>
</dbReference>
<protein>
    <submittedName>
        <fullName evidence="7">Iron ABC transporter substrate-binding protein</fullName>
    </submittedName>
</protein>
<dbReference type="SUPFAM" id="SSF53807">
    <property type="entry name" value="Helical backbone' metal receptor"/>
    <property type="match status" value="1"/>
</dbReference>
<dbReference type="InterPro" id="IPR051313">
    <property type="entry name" value="Bact_iron-sidero_bind"/>
</dbReference>
<dbReference type="PANTHER" id="PTHR30532:SF28">
    <property type="entry name" value="PETROBACTIN-BINDING PROTEIN YCLQ"/>
    <property type="match status" value="1"/>
</dbReference>
<comment type="caution">
    <text evidence="7">The sequence shown here is derived from an EMBL/GenBank/DDBJ whole genome shotgun (WGS) entry which is preliminary data.</text>
</comment>
<reference evidence="7 8" key="1">
    <citation type="submission" date="2018-09" db="EMBL/GenBank/DDBJ databases">
        <title>Comparative genomics of Leucobacter spp.</title>
        <authorList>
            <person name="Reis A.C."/>
            <person name="Kolvenbach B.A."/>
            <person name="Corvini P.F.X."/>
            <person name="Nunes O.C."/>
        </authorList>
    </citation>
    <scope>NUCLEOTIDE SEQUENCE [LARGE SCALE GENOMIC DNA]</scope>
    <source>
        <strain evidence="7 8">TAN 31504</strain>
    </source>
</reference>
<dbReference type="Proteomes" id="UP001645859">
    <property type="component" value="Unassembled WGS sequence"/>
</dbReference>
<comment type="subcellular location">
    <subcellularLocation>
        <location evidence="1">Cell envelope</location>
    </subcellularLocation>
</comment>
<accession>A0ABS1SFK2</accession>
<evidence type="ECO:0000259" key="6">
    <source>
        <dbReference type="PROSITE" id="PS50983"/>
    </source>
</evidence>
<dbReference type="Gene3D" id="3.40.50.1980">
    <property type="entry name" value="Nitrogenase molybdenum iron protein domain"/>
    <property type="match status" value="2"/>
</dbReference>
<evidence type="ECO:0000313" key="7">
    <source>
        <dbReference type="EMBL" id="MBL3678646.1"/>
    </source>
</evidence>